<dbReference type="EMBL" id="HBGE01111046">
    <property type="protein sequence ID" value="CAD9189398.1"/>
    <property type="molecule type" value="Transcribed_RNA"/>
</dbReference>
<organism evidence="13">
    <name type="scientific">Alexandrium catenella</name>
    <name type="common">Red tide dinoflagellate</name>
    <name type="synonym">Gonyaulax catenella</name>
    <dbReference type="NCBI Taxonomy" id="2925"/>
    <lineage>
        <taxon>Eukaryota</taxon>
        <taxon>Sar</taxon>
        <taxon>Alveolata</taxon>
        <taxon>Dinophyceae</taxon>
        <taxon>Gonyaulacales</taxon>
        <taxon>Pyrocystaceae</taxon>
        <taxon>Alexandrium</taxon>
    </lineage>
</organism>
<evidence type="ECO:0000256" key="11">
    <source>
        <dbReference type="ARBA" id="ARBA00048899"/>
    </source>
</evidence>
<comment type="catalytic activity">
    <reaction evidence="11">
        <text>an alpha-D-Man-(1-&gt;2)-alpha-D-Man-(1-&gt;2)-alpha-D-Man-(1-&gt;3)-[alpha-D-Man-(1-&gt;2)-alpha-D-Man-(1-&gt;3)-alpha-D-Man-(1-&gt;6)]-beta-D-Man-(1-&gt;4)-beta-D-GlcNAc-(1-&gt;4)-alpha-D-GlcNAc-diphospho-di-trans,poly-cis-dolichol + a di-trans,poly-cis-dolichyl beta-D-mannosyl phosphate = an alpha-D-Man-(1-&gt;2)-alpha-D-Man-(1-&gt;2)-alpha-D-Man-(1-&gt;3)-[alpha-D-Man-(1-&gt;2)-alpha-D-Man-(1-&gt;3)-[alpha-D-Man-(1-&gt;6)]-alpha-D-Man-(1-&gt;6)]-beta-D-Man-(1-&gt;4)-beta-D-GlcNAc-(1-&gt;4)-alpha-D-GlcNAc-diphospho-di-trans,poly-cis-dolichol + a di-trans,poly-cis-dolichyl phosphate + H(+)</text>
        <dbReference type="Rhea" id="RHEA:29535"/>
        <dbReference type="Rhea" id="RHEA-COMP:19498"/>
        <dbReference type="Rhea" id="RHEA-COMP:19501"/>
        <dbReference type="Rhea" id="RHEA-COMP:19518"/>
        <dbReference type="Rhea" id="RHEA-COMP:19519"/>
        <dbReference type="ChEBI" id="CHEBI:15378"/>
        <dbReference type="ChEBI" id="CHEBI:57683"/>
        <dbReference type="ChEBI" id="CHEBI:58211"/>
        <dbReference type="ChEBI" id="CHEBI:132517"/>
        <dbReference type="ChEBI" id="CHEBI:132519"/>
        <dbReference type="EC" id="2.4.1.260"/>
    </reaction>
    <physiologicalReaction direction="left-to-right" evidence="11">
        <dbReference type="Rhea" id="RHEA:29536"/>
    </physiologicalReaction>
</comment>
<evidence type="ECO:0000256" key="7">
    <source>
        <dbReference type="ARBA" id="ARBA00022824"/>
    </source>
</evidence>
<dbReference type="GO" id="GO:0052917">
    <property type="term" value="F:dol-P-Man:Man(7)GlcNAc(2)-PP-Dol alpha-1,6-mannosyltransferase activity"/>
    <property type="evidence" value="ECO:0007669"/>
    <property type="project" value="UniProtKB-EC"/>
</dbReference>
<feature type="transmembrane region" description="Helical" evidence="12">
    <location>
        <begin position="308"/>
        <end position="325"/>
    </location>
</feature>
<evidence type="ECO:0000256" key="3">
    <source>
        <dbReference type="ARBA" id="ARBA00007063"/>
    </source>
</evidence>
<reference evidence="13" key="1">
    <citation type="submission" date="2021-01" db="EMBL/GenBank/DDBJ databases">
        <authorList>
            <person name="Corre E."/>
            <person name="Pelletier E."/>
            <person name="Niang G."/>
            <person name="Scheremetjew M."/>
            <person name="Finn R."/>
            <person name="Kale V."/>
            <person name="Holt S."/>
            <person name="Cochrane G."/>
            <person name="Meng A."/>
            <person name="Brown T."/>
            <person name="Cohen L."/>
        </authorList>
    </citation>
    <scope>NUCLEOTIDE SEQUENCE</scope>
    <source>
        <strain evidence="13">OF101</strain>
    </source>
</reference>
<protein>
    <recommendedName>
        <fullName evidence="12">Mannosyltransferase</fullName>
        <ecNumber evidence="12">2.4.1.-</ecNumber>
    </recommendedName>
</protein>
<dbReference type="InterPro" id="IPR005599">
    <property type="entry name" value="GPI_mannosylTrfase"/>
</dbReference>
<feature type="transmembrane region" description="Helical" evidence="12">
    <location>
        <begin position="159"/>
        <end position="178"/>
    </location>
</feature>
<dbReference type="Pfam" id="PF03901">
    <property type="entry name" value="Glyco_transf_22"/>
    <property type="match status" value="1"/>
</dbReference>
<evidence type="ECO:0000313" key="13">
    <source>
        <dbReference type="EMBL" id="CAD9189398.1"/>
    </source>
</evidence>
<name>A0A7S1SCU3_ALECA</name>
<proteinExistence type="inferred from homology"/>
<dbReference type="UniPathway" id="UPA00378"/>
<comment type="function">
    <text evidence="10">Mannosyltransferase that operates in the biosynthetic pathway of dolichol-linked oligosaccharides, the glycan precursors employed in protein asparagine (N)-glycosylation. The assembly of dolichol-linked oligosaccharides begins on the cytosolic side of the endoplasmic reticulum membrane and finishes in its lumen. The sequential addition of sugars to dolichol pyrophosphate produces dolichol-linked oligosaccharides containing fourteen sugars, including two GlcNAcs, nine mannoses and three glucoses. Once assembled, the oligosaccharide is transferred from the lipid to nascent proteins by oligosaccharyltransferases. In the lumen of the endoplasmic reticulum, adds the eighth mannose residue in an alpha-1,6 linkage onto Man(7)GlcNAc(2)-PP-dolichol to produce Man(8)GlcNAc(2)-PP-dolichol.</text>
</comment>
<evidence type="ECO:0000256" key="10">
    <source>
        <dbReference type="ARBA" id="ARBA00044721"/>
    </source>
</evidence>
<evidence type="ECO:0000256" key="2">
    <source>
        <dbReference type="ARBA" id="ARBA00004922"/>
    </source>
</evidence>
<feature type="transmembrane region" description="Helical" evidence="12">
    <location>
        <begin position="286"/>
        <end position="302"/>
    </location>
</feature>
<evidence type="ECO:0000256" key="9">
    <source>
        <dbReference type="ARBA" id="ARBA00023136"/>
    </source>
</evidence>
<keyword evidence="8 12" id="KW-1133">Transmembrane helix</keyword>
<evidence type="ECO:0000256" key="12">
    <source>
        <dbReference type="RuleBase" id="RU363075"/>
    </source>
</evidence>
<accession>A0A7S1SCU3</accession>
<dbReference type="GO" id="GO:0005789">
    <property type="term" value="C:endoplasmic reticulum membrane"/>
    <property type="evidence" value="ECO:0007669"/>
    <property type="project" value="UniProtKB-SubCell"/>
</dbReference>
<evidence type="ECO:0000256" key="8">
    <source>
        <dbReference type="ARBA" id="ARBA00022989"/>
    </source>
</evidence>
<dbReference type="PANTHER" id="PTHR22760">
    <property type="entry name" value="GLYCOSYLTRANSFERASE"/>
    <property type="match status" value="1"/>
</dbReference>
<keyword evidence="9 12" id="KW-0472">Membrane</keyword>
<keyword evidence="4 12" id="KW-0328">Glycosyltransferase</keyword>
<keyword evidence="5" id="KW-0808">Transferase</keyword>
<dbReference type="PANTHER" id="PTHR22760:SF1">
    <property type="entry name" value="DOL-P-MAN:MAN(7)GLCNAC(2)-PP-DOL ALPHA-1,6-MANNOSYLTRANSFERASE"/>
    <property type="match status" value="1"/>
</dbReference>
<comment type="subcellular location">
    <subcellularLocation>
        <location evidence="1 12">Endoplasmic reticulum membrane</location>
        <topology evidence="1 12">Multi-pass membrane protein</topology>
    </subcellularLocation>
</comment>
<gene>
    <name evidence="13" type="ORF">ACAT0790_LOCUS66172</name>
</gene>
<dbReference type="AlphaFoldDB" id="A0A7S1SCU3"/>
<keyword evidence="7 12" id="KW-0256">Endoplasmic reticulum</keyword>
<feature type="transmembrane region" description="Helical" evidence="12">
    <location>
        <begin position="257"/>
        <end position="279"/>
    </location>
</feature>
<dbReference type="EC" id="2.4.1.-" evidence="12"/>
<evidence type="ECO:0000256" key="5">
    <source>
        <dbReference type="ARBA" id="ARBA00022679"/>
    </source>
</evidence>
<evidence type="ECO:0000256" key="4">
    <source>
        <dbReference type="ARBA" id="ARBA00022676"/>
    </source>
</evidence>
<sequence>MTVGRRPAELAWDGLVLGAVVFHVWLAPYTKVEESFNMQAVHDVLVHGTDLQQYDHYQFPGSVPRTFLGALATAALASPATAIEAPPLALLYVVRLAIGVASVAAHARLRAAVGREWGEAEARCLAVITAVQFHLPFYMSRSLPNTFALMMANMAHAEAVAGSGYACLALLSAAAAVFRCDLLVIIAPMGLMFLAQQRVCFFLAAAVCAVAAATAAATSVAVDSVMWGRWLWPEFEVLWFNTAENKSSEWGTSPPLWYFYSALPRALLGGTLLVGVGLVVERRVRALVLAAVAFVGLYSILPHKELRFIFPALPLLNAAAAVGAARCLRMKGAVRHVAALAIAGLTVGTALATAVMAAAAAANYPGGASMVGLHRYEAPSLPLSVHIGNLAATTGVSRFLEANRTWQYSKEEGLQPDDLALRRFDRLLTELHSVPGYACLGVVHGFERVAIQRPPRFPVQVMRIPKVYVLARSLDGVTVPCDGKAPLWG</sequence>
<dbReference type="GO" id="GO:0006487">
    <property type="term" value="P:protein N-linked glycosylation"/>
    <property type="evidence" value="ECO:0007669"/>
    <property type="project" value="TreeGrafter"/>
</dbReference>
<keyword evidence="6 12" id="KW-0812">Transmembrane</keyword>
<comment type="pathway">
    <text evidence="2">Protein modification; protein glycosylation.</text>
</comment>
<feature type="transmembrane region" description="Helical" evidence="12">
    <location>
        <begin position="337"/>
        <end position="361"/>
    </location>
</feature>
<evidence type="ECO:0000256" key="1">
    <source>
        <dbReference type="ARBA" id="ARBA00004477"/>
    </source>
</evidence>
<comment type="similarity">
    <text evidence="3 12">Belongs to the glycosyltransferase 22 family.</text>
</comment>
<evidence type="ECO:0000256" key="6">
    <source>
        <dbReference type="ARBA" id="ARBA00022692"/>
    </source>
</evidence>
<feature type="transmembrane region" description="Helical" evidence="12">
    <location>
        <begin position="199"/>
        <end position="222"/>
    </location>
</feature>